<dbReference type="Proteomes" id="UP000186221">
    <property type="component" value="Unassembled WGS sequence"/>
</dbReference>
<gene>
    <name evidence="3" type="ORF">SAMN05421580_11248</name>
</gene>
<organism evidence="3 4">
    <name type="scientific">Rhodobacter aestuarii</name>
    <dbReference type="NCBI Taxonomy" id="453582"/>
    <lineage>
        <taxon>Bacteria</taxon>
        <taxon>Pseudomonadati</taxon>
        <taxon>Pseudomonadota</taxon>
        <taxon>Alphaproteobacteria</taxon>
        <taxon>Rhodobacterales</taxon>
        <taxon>Rhodobacter group</taxon>
        <taxon>Rhodobacter</taxon>
    </lineage>
</organism>
<name>A0A1N7Q0H1_9RHOB</name>
<keyword evidence="4" id="KW-1185">Reference proteome</keyword>
<dbReference type="EMBL" id="FTOG01000012">
    <property type="protein sequence ID" value="SIT16342.1"/>
    <property type="molecule type" value="Genomic_DNA"/>
</dbReference>
<reference evidence="4" key="1">
    <citation type="submission" date="2017-01" db="EMBL/GenBank/DDBJ databases">
        <authorList>
            <person name="Varghese N."/>
            <person name="Submissions S."/>
        </authorList>
    </citation>
    <scope>NUCLEOTIDE SEQUENCE [LARGE SCALE GENOMIC DNA]</scope>
    <source>
        <strain evidence="4">DSM 19945</strain>
    </source>
</reference>
<evidence type="ECO:0000313" key="4">
    <source>
        <dbReference type="Proteomes" id="UP000186221"/>
    </source>
</evidence>
<evidence type="ECO:0000313" key="3">
    <source>
        <dbReference type="EMBL" id="SIT16342.1"/>
    </source>
</evidence>
<feature type="region of interest" description="Disordered" evidence="1">
    <location>
        <begin position="1"/>
        <end position="23"/>
    </location>
</feature>
<feature type="transmembrane region" description="Helical" evidence="2">
    <location>
        <begin position="31"/>
        <end position="60"/>
    </location>
</feature>
<dbReference type="STRING" id="453582.SAMN05421580_11248"/>
<dbReference type="AlphaFoldDB" id="A0A1N7Q0H1"/>
<keyword evidence="2" id="KW-1133">Transmembrane helix</keyword>
<keyword evidence="2" id="KW-0472">Membrane</keyword>
<protein>
    <submittedName>
        <fullName evidence="3">Uncharacterized protein</fullName>
    </submittedName>
</protein>
<accession>A0A1N7Q0H1</accession>
<dbReference type="RefSeq" id="WP_076486072.1">
    <property type="nucleotide sequence ID" value="NZ_FTOG01000012.1"/>
</dbReference>
<evidence type="ECO:0000256" key="1">
    <source>
        <dbReference type="SAM" id="MobiDB-lite"/>
    </source>
</evidence>
<sequence>MTKTRPAAARRPRPAPPASAPLDIPAPRYTLWAALLLAILLSGFWLAAVITWQLIGILGLG</sequence>
<keyword evidence="2" id="KW-0812">Transmembrane</keyword>
<evidence type="ECO:0000256" key="2">
    <source>
        <dbReference type="SAM" id="Phobius"/>
    </source>
</evidence>
<proteinExistence type="predicted"/>